<organism evidence="1">
    <name type="scientific">uncultured Caudovirales phage</name>
    <dbReference type="NCBI Taxonomy" id="2100421"/>
    <lineage>
        <taxon>Viruses</taxon>
        <taxon>Duplodnaviria</taxon>
        <taxon>Heunggongvirae</taxon>
        <taxon>Uroviricota</taxon>
        <taxon>Caudoviricetes</taxon>
        <taxon>Peduoviridae</taxon>
        <taxon>Maltschvirus</taxon>
        <taxon>Maltschvirus maltsch</taxon>
    </lineage>
</organism>
<accession>A0A6J5LK54</accession>
<dbReference type="EMBL" id="LR796270">
    <property type="protein sequence ID" value="CAB4133370.1"/>
    <property type="molecule type" value="Genomic_DNA"/>
</dbReference>
<protein>
    <submittedName>
        <fullName evidence="1">HtrL_YibB, protein YibB</fullName>
    </submittedName>
</protein>
<dbReference type="InterPro" id="IPR011735">
    <property type="entry name" value="WlaTC/HtrL_glycosyltransf"/>
</dbReference>
<gene>
    <name evidence="1" type="ORF">UFOVP250_147</name>
</gene>
<reference evidence="1" key="1">
    <citation type="submission" date="2020-04" db="EMBL/GenBank/DDBJ databases">
        <authorList>
            <person name="Chiriac C."/>
            <person name="Salcher M."/>
            <person name="Ghai R."/>
            <person name="Kavagutti S V."/>
        </authorList>
    </citation>
    <scope>NUCLEOTIDE SEQUENCE</scope>
</reference>
<sequence>MENDITIVTAFFDIGRGNLPTEKHGRVLPHYQHRSTNTYFEYFNNLAKLQNDMVVYTTENFAEQIYNIRDQHGLKDKTQVVVLESYLPPQLQDVKTRVQEVMDSPDYYSRVNNPQLIEYWHSDYVLVNIFKSIYVTHAIDSGLVKNDITAWIDFGYCRDDYRIPSSNKWTFPFDKEKIHFFNIRDIEPDRPIDDIIFTGDVYTMGCHIVAGTKKWDLLKRLMVGNLELLLKHNLIDDDQTLMLMSYLMKPEEFELHYVDQSDWFIIFKNFNEIK</sequence>
<proteinExistence type="predicted"/>
<name>A0A6J5LK54_9CAUD</name>
<dbReference type="Pfam" id="PF09612">
    <property type="entry name" value="HtrL_YibB"/>
    <property type="match status" value="1"/>
</dbReference>
<evidence type="ECO:0000313" key="1">
    <source>
        <dbReference type="EMBL" id="CAB4133370.1"/>
    </source>
</evidence>